<dbReference type="PROSITE" id="PS00665">
    <property type="entry name" value="DHDPS_1"/>
    <property type="match status" value="1"/>
</dbReference>
<dbReference type="GO" id="GO:0009089">
    <property type="term" value="P:lysine biosynthetic process via diaminopimelate"/>
    <property type="evidence" value="ECO:0007669"/>
    <property type="project" value="UniProtKB-UniRule"/>
</dbReference>
<reference evidence="16 17" key="1">
    <citation type="submission" date="2017-10" db="EMBL/GenBank/DDBJ databases">
        <title>Frigbacter circumglobatus gen. nov. sp. nov., isolated from sediment cultured in situ.</title>
        <authorList>
            <person name="Zhao Z."/>
        </authorList>
    </citation>
    <scope>NUCLEOTIDE SEQUENCE [LARGE SCALE GENOMIC DNA]</scope>
    <source>
        <strain evidence="16 17">ZYL</strain>
    </source>
</reference>
<dbReference type="UniPathway" id="UPA00034">
    <property type="reaction ID" value="UER00017"/>
</dbReference>
<keyword evidence="9 12" id="KW-0456">Lyase</keyword>
<feature type="binding site" evidence="12 15">
    <location>
        <position position="44"/>
    </location>
    <ligand>
        <name>pyruvate</name>
        <dbReference type="ChEBI" id="CHEBI:15361"/>
    </ligand>
</feature>
<evidence type="ECO:0000256" key="10">
    <source>
        <dbReference type="ARBA" id="ARBA00023270"/>
    </source>
</evidence>
<evidence type="ECO:0000256" key="8">
    <source>
        <dbReference type="ARBA" id="ARBA00023154"/>
    </source>
</evidence>
<evidence type="ECO:0000256" key="6">
    <source>
        <dbReference type="ARBA" id="ARBA00022605"/>
    </source>
</evidence>
<dbReference type="Gene3D" id="3.20.20.70">
    <property type="entry name" value="Aldolase class I"/>
    <property type="match status" value="1"/>
</dbReference>
<evidence type="ECO:0000313" key="17">
    <source>
        <dbReference type="Proteomes" id="UP000229730"/>
    </source>
</evidence>
<evidence type="ECO:0000256" key="2">
    <source>
        <dbReference type="ARBA" id="ARBA00005120"/>
    </source>
</evidence>
<dbReference type="CDD" id="cd00950">
    <property type="entry name" value="DHDPS"/>
    <property type="match status" value="1"/>
</dbReference>
<dbReference type="InterPro" id="IPR020624">
    <property type="entry name" value="Schiff_base-form_aldolases_CS"/>
</dbReference>
<gene>
    <name evidence="12" type="primary">dapA</name>
    <name evidence="16" type="ORF">CRD36_15815</name>
</gene>
<accession>A0A2G4YNC7</accession>
<evidence type="ECO:0000256" key="13">
    <source>
        <dbReference type="PIRNR" id="PIRNR001365"/>
    </source>
</evidence>
<dbReference type="EC" id="4.3.3.7" evidence="4 12"/>
<dbReference type="Proteomes" id="UP000229730">
    <property type="component" value="Unassembled WGS sequence"/>
</dbReference>
<dbReference type="PROSITE" id="PS00666">
    <property type="entry name" value="DHDPS_2"/>
    <property type="match status" value="1"/>
</dbReference>
<dbReference type="Pfam" id="PF00701">
    <property type="entry name" value="DHDPS"/>
    <property type="match status" value="1"/>
</dbReference>
<dbReference type="AlphaFoldDB" id="A0A2G4YNC7"/>
<dbReference type="InterPro" id="IPR013785">
    <property type="entry name" value="Aldolase_TIM"/>
</dbReference>
<comment type="catalytic activity">
    <reaction evidence="11 12">
        <text>L-aspartate 4-semialdehyde + pyruvate = (2S,4S)-4-hydroxy-2,3,4,5-tetrahydrodipicolinate + H2O + H(+)</text>
        <dbReference type="Rhea" id="RHEA:34171"/>
        <dbReference type="ChEBI" id="CHEBI:15361"/>
        <dbReference type="ChEBI" id="CHEBI:15377"/>
        <dbReference type="ChEBI" id="CHEBI:15378"/>
        <dbReference type="ChEBI" id="CHEBI:67139"/>
        <dbReference type="ChEBI" id="CHEBI:537519"/>
        <dbReference type="EC" id="4.3.3.7"/>
    </reaction>
</comment>
<comment type="subcellular location">
    <subcellularLocation>
        <location evidence="12">Cytoplasm</location>
    </subcellularLocation>
</comment>
<comment type="caution">
    <text evidence="16">The sequence shown here is derived from an EMBL/GenBank/DDBJ whole genome shotgun (WGS) entry which is preliminary data.</text>
</comment>
<dbReference type="EMBL" id="PDEM01000031">
    <property type="protein sequence ID" value="PHZ83818.1"/>
    <property type="molecule type" value="Genomic_DNA"/>
</dbReference>
<dbReference type="InterPro" id="IPR005263">
    <property type="entry name" value="DapA"/>
</dbReference>
<evidence type="ECO:0000256" key="12">
    <source>
        <dbReference type="HAMAP-Rule" id="MF_00418"/>
    </source>
</evidence>
<keyword evidence="5 12" id="KW-0963">Cytoplasm</keyword>
<feature type="active site" description="Proton donor/acceptor" evidence="12 14">
    <location>
        <position position="132"/>
    </location>
</feature>
<dbReference type="GO" id="GO:0008840">
    <property type="term" value="F:4-hydroxy-tetrahydrodipicolinate synthase activity"/>
    <property type="evidence" value="ECO:0007669"/>
    <property type="project" value="UniProtKB-UniRule"/>
</dbReference>
<evidence type="ECO:0000256" key="9">
    <source>
        <dbReference type="ARBA" id="ARBA00023239"/>
    </source>
</evidence>
<evidence type="ECO:0000256" key="1">
    <source>
        <dbReference type="ARBA" id="ARBA00003294"/>
    </source>
</evidence>
<dbReference type="InterPro" id="IPR020625">
    <property type="entry name" value="Schiff_base-form_aldolases_AS"/>
</dbReference>
<dbReference type="FunCoup" id="A0A2G4YNC7">
    <property type="interactions" value="529"/>
</dbReference>
<evidence type="ECO:0000256" key="4">
    <source>
        <dbReference type="ARBA" id="ARBA00012086"/>
    </source>
</evidence>
<evidence type="ECO:0000256" key="7">
    <source>
        <dbReference type="ARBA" id="ARBA00022915"/>
    </source>
</evidence>
<keyword evidence="8 12" id="KW-0457">Lysine biosynthesis</keyword>
<keyword evidence="17" id="KW-1185">Reference proteome</keyword>
<feature type="site" description="Part of a proton relay during catalysis" evidence="12">
    <location>
        <position position="43"/>
    </location>
</feature>
<dbReference type="PIRSF" id="PIRSF001365">
    <property type="entry name" value="DHDPS"/>
    <property type="match status" value="1"/>
</dbReference>
<dbReference type="PANTHER" id="PTHR12128:SF66">
    <property type="entry name" value="4-HYDROXY-2-OXOGLUTARATE ALDOLASE, MITOCHONDRIAL"/>
    <property type="match status" value="1"/>
</dbReference>
<dbReference type="PRINTS" id="PR00146">
    <property type="entry name" value="DHPICSNTHASE"/>
</dbReference>
<keyword evidence="7 12" id="KW-0220">Diaminopimelate biosynthesis</keyword>
<comment type="similarity">
    <text evidence="3 12 13">Belongs to the DapA family.</text>
</comment>
<comment type="caution">
    <text evidence="12">Was originally thought to be a dihydrodipicolinate synthase (DHDPS), catalyzing the condensation of (S)-aspartate-beta-semialdehyde [(S)-ASA] and pyruvate to dihydrodipicolinate (DHDP). However, it was shown in E.coli that the product of the enzymatic reaction is not dihydrodipicolinate but in fact (4S)-4-hydroxy-2,3,4,5-tetrahydro-(2S)-dipicolinic acid (HTPA), and that the consecutive dehydration reaction leading to DHDP is not spontaneous but catalyzed by DapB.</text>
</comment>
<dbReference type="RefSeq" id="WP_099474915.1">
    <property type="nucleotide sequence ID" value="NZ_CP041025.1"/>
</dbReference>
<protein>
    <recommendedName>
        <fullName evidence="4 12">4-hydroxy-tetrahydrodipicolinate synthase</fullName>
        <shortName evidence="12">HTPA synthase</shortName>
        <ecNumber evidence="4 12">4.3.3.7</ecNumber>
    </recommendedName>
</protein>
<evidence type="ECO:0000256" key="14">
    <source>
        <dbReference type="PIRSR" id="PIRSR001365-1"/>
    </source>
</evidence>
<feature type="site" description="Part of a proton relay during catalysis" evidence="12">
    <location>
        <position position="106"/>
    </location>
</feature>
<evidence type="ECO:0000256" key="5">
    <source>
        <dbReference type="ARBA" id="ARBA00022490"/>
    </source>
</evidence>
<sequence length="292" mass="31287">MLRGSITALVTPFLNGQVDEKAFRKLVNWQIEEGIHGLVPCGTTGESPTLTHAEHNRVTEICIEEAAGRVPVVAGCGSNSTREAISLLSHAKEAGADAALIAMPYYNKPSQEGLFQHFKALNDAVDLPLVIYNIPGRSVVDMSVSTMSRCFDELKNVIGVKDATGNVARVPLQRMAMGPDFIQLSGEDQTALGFNVHGGVGCISVASNVAPKMMSEFQNLCLAGDFIAALAIQDKFTDLHHALFVEPNPGPVKYAMELLGICSADMRLPMTPITDEAKVLIEAALVKAELLD</sequence>
<feature type="binding site" evidence="12 15">
    <location>
        <position position="203"/>
    </location>
    <ligand>
        <name>pyruvate</name>
        <dbReference type="ChEBI" id="CHEBI:15361"/>
    </ligand>
</feature>
<proteinExistence type="inferred from homology"/>
<evidence type="ECO:0000256" key="3">
    <source>
        <dbReference type="ARBA" id="ARBA00007592"/>
    </source>
</evidence>
<dbReference type="OrthoDB" id="9782828at2"/>
<feature type="active site" description="Schiff-base intermediate with substrate" evidence="12 14">
    <location>
        <position position="161"/>
    </location>
</feature>
<comment type="subunit">
    <text evidence="12">Homotetramer; dimer of dimers.</text>
</comment>
<dbReference type="InterPro" id="IPR002220">
    <property type="entry name" value="DapA-like"/>
</dbReference>
<dbReference type="GO" id="GO:0005829">
    <property type="term" value="C:cytosol"/>
    <property type="evidence" value="ECO:0007669"/>
    <property type="project" value="TreeGrafter"/>
</dbReference>
<comment type="function">
    <text evidence="1 12">Catalyzes the condensation of (S)-aspartate-beta-semialdehyde [(S)-ASA] and pyruvate to 4-hydroxy-tetrahydrodipicolinate (HTPA).</text>
</comment>
<keyword evidence="10 12" id="KW-0704">Schiff base</keyword>
<dbReference type="InParanoid" id="A0A2G4YNC7"/>
<evidence type="ECO:0000256" key="11">
    <source>
        <dbReference type="ARBA" id="ARBA00047836"/>
    </source>
</evidence>
<dbReference type="PANTHER" id="PTHR12128">
    <property type="entry name" value="DIHYDRODIPICOLINATE SYNTHASE"/>
    <property type="match status" value="1"/>
</dbReference>
<evidence type="ECO:0000256" key="15">
    <source>
        <dbReference type="PIRSR" id="PIRSR001365-2"/>
    </source>
</evidence>
<comment type="pathway">
    <text evidence="2 12">Amino-acid biosynthesis; L-lysine biosynthesis via DAP pathway; (S)-tetrahydrodipicolinate from L-aspartate: step 3/4.</text>
</comment>
<dbReference type="HAMAP" id="MF_00418">
    <property type="entry name" value="DapA"/>
    <property type="match status" value="1"/>
</dbReference>
<evidence type="ECO:0000313" key="16">
    <source>
        <dbReference type="EMBL" id="PHZ83818.1"/>
    </source>
</evidence>
<dbReference type="NCBIfam" id="TIGR00674">
    <property type="entry name" value="dapA"/>
    <property type="match status" value="1"/>
</dbReference>
<name>A0A2G4YNC7_9PROT</name>
<keyword evidence="6 12" id="KW-0028">Amino-acid biosynthesis</keyword>
<dbReference type="GO" id="GO:0019877">
    <property type="term" value="P:diaminopimelate biosynthetic process"/>
    <property type="evidence" value="ECO:0007669"/>
    <property type="project" value="UniProtKB-UniRule"/>
</dbReference>
<dbReference type="SUPFAM" id="SSF51569">
    <property type="entry name" value="Aldolase"/>
    <property type="match status" value="1"/>
</dbReference>
<dbReference type="SMART" id="SM01130">
    <property type="entry name" value="DHDPS"/>
    <property type="match status" value="1"/>
</dbReference>
<organism evidence="16 17">
    <name type="scientific">Paremcibacter congregatus</name>
    <dbReference type="NCBI Taxonomy" id="2043170"/>
    <lineage>
        <taxon>Bacteria</taxon>
        <taxon>Pseudomonadati</taxon>
        <taxon>Pseudomonadota</taxon>
        <taxon>Alphaproteobacteria</taxon>
        <taxon>Emcibacterales</taxon>
        <taxon>Emcibacteraceae</taxon>
        <taxon>Paremcibacter</taxon>
    </lineage>
</organism>